<dbReference type="GeneID" id="54560449"/>
<gene>
    <name evidence="1" type="ORF">M409DRAFT_24299</name>
</gene>
<sequence length="308" mass="34906">MSKTTHENQQTADRNAYPLNRDVLASARLHLQHQVWISSLHYLLHPSIPLSPQPPKTQQPQPNPLQIAEIGSGTGLFTLQLASHLSTQNVQAEIYAYDLSLSQSPPQPWWPPNTTFTPLDIFDPIPLHLISKYDLLCLRHFICVIQSGNPTRLLKQLLRMLKPGGWLQWQEWDISTNCLLSAEGAVAKAPKLKAYMDLTQGVTALQEQTAWVKTFHTHPLLASSSPEAELIVHDRHWTAKEVFLLKQEIAFLGAREWSENLRGRGEVREAERIERVAREAEAECWEQGRGTVVDGEMVTWVLRKKGGE</sequence>
<evidence type="ECO:0000313" key="1">
    <source>
        <dbReference type="EMBL" id="KAF2165450.1"/>
    </source>
</evidence>
<dbReference type="Proteomes" id="UP000799537">
    <property type="component" value="Unassembled WGS sequence"/>
</dbReference>
<proteinExistence type="predicted"/>
<dbReference type="AlphaFoldDB" id="A0A6A6CGZ0"/>
<dbReference type="Gene3D" id="3.40.50.150">
    <property type="entry name" value="Vaccinia Virus protein VP39"/>
    <property type="match status" value="1"/>
</dbReference>
<protein>
    <recommendedName>
        <fullName evidence="3">Methyltransferase domain-containing protein</fullName>
    </recommendedName>
</protein>
<reference evidence="1" key="1">
    <citation type="journal article" date="2020" name="Stud. Mycol.">
        <title>101 Dothideomycetes genomes: a test case for predicting lifestyles and emergence of pathogens.</title>
        <authorList>
            <person name="Haridas S."/>
            <person name="Albert R."/>
            <person name="Binder M."/>
            <person name="Bloem J."/>
            <person name="Labutti K."/>
            <person name="Salamov A."/>
            <person name="Andreopoulos B."/>
            <person name="Baker S."/>
            <person name="Barry K."/>
            <person name="Bills G."/>
            <person name="Bluhm B."/>
            <person name="Cannon C."/>
            <person name="Castanera R."/>
            <person name="Culley D."/>
            <person name="Daum C."/>
            <person name="Ezra D."/>
            <person name="Gonzalez J."/>
            <person name="Henrissat B."/>
            <person name="Kuo A."/>
            <person name="Liang C."/>
            <person name="Lipzen A."/>
            <person name="Lutzoni F."/>
            <person name="Magnuson J."/>
            <person name="Mondo S."/>
            <person name="Nolan M."/>
            <person name="Ohm R."/>
            <person name="Pangilinan J."/>
            <person name="Park H.-J."/>
            <person name="Ramirez L."/>
            <person name="Alfaro M."/>
            <person name="Sun H."/>
            <person name="Tritt A."/>
            <person name="Yoshinaga Y."/>
            <person name="Zwiers L.-H."/>
            <person name="Turgeon B."/>
            <person name="Goodwin S."/>
            <person name="Spatafora J."/>
            <person name="Crous P."/>
            <person name="Grigoriev I."/>
        </authorList>
    </citation>
    <scope>NUCLEOTIDE SEQUENCE</scope>
    <source>
        <strain evidence="1">ATCC 36951</strain>
    </source>
</reference>
<evidence type="ECO:0008006" key="3">
    <source>
        <dbReference type="Google" id="ProtNLM"/>
    </source>
</evidence>
<organism evidence="1 2">
    <name type="scientific">Zasmidium cellare ATCC 36951</name>
    <dbReference type="NCBI Taxonomy" id="1080233"/>
    <lineage>
        <taxon>Eukaryota</taxon>
        <taxon>Fungi</taxon>
        <taxon>Dikarya</taxon>
        <taxon>Ascomycota</taxon>
        <taxon>Pezizomycotina</taxon>
        <taxon>Dothideomycetes</taxon>
        <taxon>Dothideomycetidae</taxon>
        <taxon>Mycosphaerellales</taxon>
        <taxon>Mycosphaerellaceae</taxon>
        <taxon>Zasmidium</taxon>
    </lineage>
</organism>
<dbReference type="RefSeq" id="XP_033666339.1">
    <property type="nucleotide sequence ID" value="XM_033807177.1"/>
</dbReference>
<keyword evidence="2" id="KW-1185">Reference proteome</keyword>
<dbReference type="CDD" id="cd02440">
    <property type="entry name" value="AdoMet_MTases"/>
    <property type="match status" value="1"/>
</dbReference>
<accession>A0A6A6CGZ0</accession>
<name>A0A6A6CGZ0_ZASCE</name>
<dbReference type="InterPro" id="IPR029063">
    <property type="entry name" value="SAM-dependent_MTases_sf"/>
</dbReference>
<dbReference type="OrthoDB" id="417697at2759"/>
<dbReference type="SUPFAM" id="SSF53335">
    <property type="entry name" value="S-adenosyl-L-methionine-dependent methyltransferases"/>
    <property type="match status" value="1"/>
</dbReference>
<evidence type="ECO:0000313" key="2">
    <source>
        <dbReference type="Proteomes" id="UP000799537"/>
    </source>
</evidence>
<dbReference type="EMBL" id="ML993600">
    <property type="protein sequence ID" value="KAF2165450.1"/>
    <property type="molecule type" value="Genomic_DNA"/>
</dbReference>
<dbReference type="Pfam" id="PF13489">
    <property type="entry name" value="Methyltransf_23"/>
    <property type="match status" value="1"/>
</dbReference>